<evidence type="ECO:0000256" key="1">
    <source>
        <dbReference type="SAM" id="MobiDB-lite"/>
    </source>
</evidence>
<name>A0A0D2HCK3_9EURO</name>
<feature type="region of interest" description="Disordered" evidence="1">
    <location>
        <begin position="32"/>
        <end position="58"/>
    </location>
</feature>
<dbReference type="RefSeq" id="XP_016633758.1">
    <property type="nucleotide sequence ID" value="XM_016774778.1"/>
</dbReference>
<dbReference type="AlphaFoldDB" id="A0A0D2HCK3"/>
<dbReference type="EMBL" id="KN848068">
    <property type="protein sequence ID" value="KIX99635.1"/>
    <property type="molecule type" value="Genomic_DNA"/>
</dbReference>
<gene>
    <name evidence="2" type="ORF">Z520_04269</name>
</gene>
<evidence type="ECO:0000313" key="2">
    <source>
        <dbReference type="EMBL" id="KIX99635.1"/>
    </source>
</evidence>
<dbReference type="GeneID" id="27710015"/>
<organism evidence="2 3">
    <name type="scientific">Fonsecaea multimorphosa CBS 102226</name>
    <dbReference type="NCBI Taxonomy" id="1442371"/>
    <lineage>
        <taxon>Eukaryota</taxon>
        <taxon>Fungi</taxon>
        <taxon>Dikarya</taxon>
        <taxon>Ascomycota</taxon>
        <taxon>Pezizomycotina</taxon>
        <taxon>Eurotiomycetes</taxon>
        <taxon>Chaetothyriomycetidae</taxon>
        <taxon>Chaetothyriales</taxon>
        <taxon>Herpotrichiellaceae</taxon>
        <taxon>Fonsecaea</taxon>
    </lineage>
</organism>
<keyword evidence="3" id="KW-1185">Reference proteome</keyword>
<protein>
    <submittedName>
        <fullName evidence="2">Uncharacterized protein</fullName>
    </submittedName>
</protein>
<dbReference type="VEuPathDB" id="FungiDB:Z520_04269"/>
<sequence>MSVDARYVATLISTSHVEFLRRIEPTRSRISLFDAEGPKKPKRPYRDTSTIKLGSSNDPYHQQKVHRLWLPNVYESSRGFELGNFVSSILSEMTKEQLTK</sequence>
<proteinExistence type="predicted"/>
<reference evidence="2 3" key="1">
    <citation type="submission" date="2015-01" db="EMBL/GenBank/DDBJ databases">
        <title>The Genome Sequence of Fonsecaea multimorphosa CBS 102226.</title>
        <authorList>
            <consortium name="The Broad Institute Genomics Platform"/>
            <person name="Cuomo C."/>
            <person name="de Hoog S."/>
            <person name="Gorbushina A."/>
            <person name="Stielow B."/>
            <person name="Teixiera M."/>
            <person name="Abouelleil A."/>
            <person name="Chapman S.B."/>
            <person name="Priest M."/>
            <person name="Young S.K."/>
            <person name="Wortman J."/>
            <person name="Nusbaum C."/>
            <person name="Birren B."/>
        </authorList>
    </citation>
    <scope>NUCLEOTIDE SEQUENCE [LARGE SCALE GENOMIC DNA]</scope>
    <source>
        <strain evidence="2 3">CBS 102226</strain>
    </source>
</reference>
<evidence type="ECO:0000313" key="3">
    <source>
        <dbReference type="Proteomes" id="UP000053411"/>
    </source>
</evidence>
<dbReference type="Proteomes" id="UP000053411">
    <property type="component" value="Unassembled WGS sequence"/>
</dbReference>
<feature type="compositionally biased region" description="Polar residues" evidence="1">
    <location>
        <begin position="47"/>
        <end position="58"/>
    </location>
</feature>
<accession>A0A0D2HCK3</accession>